<feature type="binding site" evidence="10">
    <location>
        <position position="30"/>
    </location>
    <ligand>
        <name>NAD(+)</name>
        <dbReference type="ChEBI" id="CHEBI:57540"/>
    </ligand>
</feature>
<feature type="binding site" evidence="9">
    <location>
        <position position="204"/>
    </location>
    <ligand>
        <name>substrate</name>
    </ligand>
</feature>
<dbReference type="Gene3D" id="3.40.50.720">
    <property type="entry name" value="NAD(P)-binding Rossmann-like Domain"/>
    <property type="match status" value="2"/>
</dbReference>
<feature type="binding site" evidence="10">
    <location>
        <position position="35"/>
    </location>
    <ligand>
        <name>NAD(+)</name>
        <dbReference type="ChEBI" id="CHEBI:57540"/>
    </ligand>
</feature>
<feature type="binding site" evidence="10">
    <location>
        <position position="121"/>
    </location>
    <ligand>
        <name>NAD(+)</name>
        <dbReference type="ChEBI" id="CHEBI:57540"/>
    </ligand>
</feature>
<dbReference type="Pfam" id="PF00984">
    <property type="entry name" value="UDPG_MGDP_dh"/>
    <property type="match status" value="1"/>
</dbReference>
<feature type="binding site" evidence="9">
    <location>
        <position position="257"/>
    </location>
    <ligand>
        <name>substrate</name>
    </ligand>
</feature>
<feature type="binding site" evidence="10">
    <location>
        <position position="86"/>
    </location>
    <ligand>
        <name>NAD(+)</name>
        <dbReference type="ChEBI" id="CHEBI:57540"/>
    </ligand>
</feature>
<dbReference type="InterPro" id="IPR008927">
    <property type="entry name" value="6-PGluconate_DH-like_C_sf"/>
</dbReference>
<feature type="binding site" evidence="10">
    <location>
        <position position="155"/>
    </location>
    <ligand>
        <name>NAD(+)</name>
        <dbReference type="ChEBI" id="CHEBI:57540"/>
    </ligand>
</feature>
<sequence>MNISIVGTGYVGLVTGACLSDIGHYVTCIDIDEQKVGLLRKGLSPIYEPGLQDLIRRNLARRRLAFETDFKKGISGADIIFIAVGTPQKENGQADLRYIESAAVMIGRHVKRDCLVVTKSTVPVGTSEWISNIIKRYARNRVQISAASNPEFLREGSAIYDTFHGDRIVIGVENEQTAAILEQVFAPFGIPVFKTDIRSAEMIKYASNAFLATKISFINEISNICEKVGADIESVAYGMGQDKRIGHRFLKAGIGYGGSCFPKDTNALVQIAGHVEHDFELLKSVIKVNNEQPILLVEKAERRLGGLKDKVISLLGLSFKPNTDDMREAPSIVIAEALAERGAKMKAFDPIAAENAKRVLAEGVQYAETIEEAVKRSDAVMILTDWEDIKAFPLASYRELMDAPIIFDGRNCHELREAIEAGVEYHSVGRRQVVPVHMQAAHLLQQWNDNPAVCERCCD</sequence>
<feature type="domain" description="UDP-glucose/GDP-mannose dehydrogenase C-terminal" evidence="11">
    <location>
        <begin position="313"/>
        <end position="415"/>
    </location>
</feature>
<evidence type="ECO:0000313" key="12">
    <source>
        <dbReference type="EMBL" id="QAT67291.1"/>
    </source>
</evidence>
<name>A0AAJ3Z1V3_9BACI</name>
<dbReference type="PIRSF" id="PIRSF000124">
    <property type="entry name" value="UDPglc_GDPman_dh"/>
    <property type="match status" value="1"/>
</dbReference>
<comment type="similarity">
    <text evidence="2 7">Belongs to the UDP-glucose/GDP-mannose dehydrogenase family.</text>
</comment>
<evidence type="ECO:0000256" key="10">
    <source>
        <dbReference type="PIRSR" id="PIRSR500134-3"/>
    </source>
</evidence>
<dbReference type="InterPro" id="IPR014026">
    <property type="entry name" value="UDP-Glc/GDP-Man_DH_dimer"/>
</dbReference>
<evidence type="ECO:0000256" key="4">
    <source>
        <dbReference type="ARBA" id="ARBA00023002"/>
    </source>
</evidence>
<dbReference type="NCBIfam" id="TIGR03026">
    <property type="entry name" value="NDP-sugDHase"/>
    <property type="match status" value="1"/>
</dbReference>
<dbReference type="GO" id="GO:0051287">
    <property type="term" value="F:NAD binding"/>
    <property type="evidence" value="ECO:0007669"/>
    <property type="project" value="InterPro"/>
</dbReference>
<dbReference type="InterPro" id="IPR036220">
    <property type="entry name" value="UDP-Glc/GDP-Man_DH_C_sf"/>
</dbReference>
<dbReference type="PIRSF" id="PIRSF500134">
    <property type="entry name" value="UDPglc_DH_bac"/>
    <property type="match status" value="1"/>
</dbReference>
<accession>A0AAJ3Z1V3</accession>
<keyword evidence="4 7" id="KW-0560">Oxidoreductase</keyword>
<dbReference type="InterPro" id="IPR028357">
    <property type="entry name" value="UDPglc_DH_bac"/>
</dbReference>
<dbReference type="GO" id="GO:0003979">
    <property type="term" value="F:UDP-glucose 6-dehydrogenase activity"/>
    <property type="evidence" value="ECO:0007669"/>
    <property type="project" value="UniProtKB-EC"/>
</dbReference>
<dbReference type="InterPro" id="IPR017476">
    <property type="entry name" value="UDP-Glc/GDP-Man"/>
</dbReference>
<evidence type="ECO:0000256" key="1">
    <source>
        <dbReference type="ARBA" id="ARBA00004701"/>
    </source>
</evidence>
<dbReference type="SUPFAM" id="SSF48179">
    <property type="entry name" value="6-phosphogluconate dehydrogenase C-terminal domain-like"/>
    <property type="match status" value="1"/>
</dbReference>
<dbReference type="Pfam" id="PF03720">
    <property type="entry name" value="UDPG_MGDP_dh_C"/>
    <property type="match status" value="1"/>
</dbReference>
<protein>
    <recommendedName>
        <fullName evidence="3 7">UDP-glucose 6-dehydrogenase</fullName>
        <ecNumber evidence="3 7">1.1.1.22</ecNumber>
    </recommendedName>
</protein>
<evidence type="ECO:0000256" key="9">
    <source>
        <dbReference type="PIRSR" id="PIRSR500134-2"/>
    </source>
</evidence>
<keyword evidence="5 7" id="KW-0520">NAD</keyword>
<dbReference type="InterPro" id="IPR036291">
    <property type="entry name" value="NAD(P)-bd_dom_sf"/>
</dbReference>
<evidence type="ECO:0000256" key="5">
    <source>
        <dbReference type="ARBA" id="ARBA00023027"/>
    </source>
</evidence>
<feature type="binding site" evidence="9">
    <location>
        <position position="320"/>
    </location>
    <ligand>
        <name>substrate</name>
    </ligand>
</feature>
<dbReference type="RefSeq" id="WP_046130139.1">
    <property type="nucleotide sequence ID" value="NZ_CP035232.1"/>
</dbReference>
<dbReference type="GeneID" id="82855358"/>
<dbReference type="GO" id="GO:0000271">
    <property type="term" value="P:polysaccharide biosynthetic process"/>
    <property type="evidence" value="ECO:0007669"/>
    <property type="project" value="InterPro"/>
</dbReference>
<dbReference type="AlphaFoldDB" id="A0AAJ3Z1V3"/>
<evidence type="ECO:0000259" key="11">
    <source>
        <dbReference type="SMART" id="SM00984"/>
    </source>
</evidence>
<evidence type="ECO:0000256" key="2">
    <source>
        <dbReference type="ARBA" id="ARBA00006601"/>
    </source>
</evidence>
<evidence type="ECO:0000256" key="6">
    <source>
        <dbReference type="ARBA" id="ARBA00047473"/>
    </source>
</evidence>
<feature type="binding site" evidence="10">
    <location>
        <position position="263"/>
    </location>
    <ligand>
        <name>NAD(+)</name>
        <dbReference type="ChEBI" id="CHEBI:57540"/>
    </ligand>
</feature>
<dbReference type="SUPFAM" id="SSF51735">
    <property type="entry name" value="NAD(P)-binding Rossmann-fold domains"/>
    <property type="match status" value="1"/>
</dbReference>
<feature type="binding site" evidence="10">
    <location>
        <position position="327"/>
    </location>
    <ligand>
        <name>NAD(+)</name>
        <dbReference type="ChEBI" id="CHEBI:57540"/>
    </ligand>
</feature>
<dbReference type="KEGG" id="bgy:BGLY_4256"/>
<feature type="binding site" evidence="9">
    <location>
        <begin position="152"/>
        <end position="155"/>
    </location>
    <ligand>
        <name>substrate</name>
    </ligand>
</feature>
<evidence type="ECO:0000256" key="3">
    <source>
        <dbReference type="ARBA" id="ARBA00012954"/>
    </source>
</evidence>
<dbReference type="PANTHER" id="PTHR43750:SF4">
    <property type="entry name" value="UDP-GLUCOSE 6-DEHYDROGENASE YWQF"/>
    <property type="match status" value="1"/>
</dbReference>
<comment type="catalytic activity">
    <reaction evidence="6 7">
        <text>UDP-alpha-D-glucose + 2 NAD(+) + H2O = UDP-alpha-D-glucuronate + 2 NADH + 3 H(+)</text>
        <dbReference type="Rhea" id="RHEA:23596"/>
        <dbReference type="ChEBI" id="CHEBI:15377"/>
        <dbReference type="ChEBI" id="CHEBI:15378"/>
        <dbReference type="ChEBI" id="CHEBI:57540"/>
        <dbReference type="ChEBI" id="CHEBI:57945"/>
        <dbReference type="ChEBI" id="CHEBI:58052"/>
        <dbReference type="ChEBI" id="CHEBI:58885"/>
        <dbReference type="EC" id="1.1.1.22"/>
    </reaction>
</comment>
<dbReference type="SUPFAM" id="SSF52413">
    <property type="entry name" value="UDP-glucose/GDP-mannose dehydrogenase C-terminal domain"/>
    <property type="match status" value="1"/>
</dbReference>
<feature type="binding site" evidence="9">
    <location>
        <begin position="249"/>
        <end position="253"/>
    </location>
    <ligand>
        <name>substrate</name>
    </ligand>
</feature>
<organism evidence="12 13">
    <name type="scientific">Bacillus glycinifermentans</name>
    <dbReference type="NCBI Taxonomy" id="1664069"/>
    <lineage>
        <taxon>Bacteria</taxon>
        <taxon>Bacillati</taxon>
        <taxon>Bacillota</taxon>
        <taxon>Bacilli</taxon>
        <taxon>Bacillales</taxon>
        <taxon>Bacillaceae</taxon>
        <taxon>Bacillus</taxon>
    </lineage>
</organism>
<evidence type="ECO:0000256" key="8">
    <source>
        <dbReference type="PIRSR" id="PIRSR500134-1"/>
    </source>
</evidence>
<dbReference type="Pfam" id="PF03721">
    <property type="entry name" value="UDPG_MGDP_dh_N"/>
    <property type="match status" value="1"/>
</dbReference>
<dbReference type="EMBL" id="CP035232">
    <property type="protein sequence ID" value="QAT67291.1"/>
    <property type="molecule type" value="Genomic_DNA"/>
</dbReference>
<evidence type="ECO:0000256" key="7">
    <source>
        <dbReference type="PIRNR" id="PIRNR000124"/>
    </source>
</evidence>
<comment type="pathway">
    <text evidence="1">Nucleotide-sugar biosynthesis; UDP-alpha-D-glucuronate biosynthesis; UDP-alpha-D-glucuronate from UDP-alpha-D-glucose: step 1/1.</text>
</comment>
<dbReference type="InterPro" id="IPR014027">
    <property type="entry name" value="UDP-Glc/GDP-Man_DH_C"/>
</dbReference>
<dbReference type="InterPro" id="IPR001732">
    <property type="entry name" value="UDP-Glc/GDP-Man_DH_N"/>
</dbReference>
<dbReference type="SMART" id="SM00984">
    <property type="entry name" value="UDPG_MGDP_dh_C"/>
    <property type="match status" value="1"/>
</dbReference>
<evidence type="ECO:0000313" key="13">
    <source>
        <dbReference type="Proteomes" id="UP000288675"/>
    </source>
</evidence>
<reference evidence="12 13" key="1">
    <citation type="submission" date="2019-01" db="EMBL/GenBank/DDBJ databases">
        <title>Genome sequence of Bacillus glycinifermentans SRCM103574.</title>
        <authorList>
            <person name="Kong H.-J."/>
            <person name="Jeong S.-Y."/>
            <person name="Jeong D.-Y."/>
        </authorList>
    </citation>
    <scope>NUCLEOTIDE SEQUENCE [LARGE SCALE GENOMIC DNA]</scope>
    <source>
        <strain evidence="12 13">SRCM103574</strain>
    </source>
</reference>
<dbReference type="PANTHER" id="PTHR43750">
    <property type="entry name" value="UDP-GLUCOSE 6-DEHYDROGENASE TUAD"/>
    <property type="match status" value="1"/>
</dbReference>
<gene>
    <name evidence="12" type="ORF">EQZ20_22035</name>
</gene>
<proteinExistence type="inferred from homology"/>
<dbReference type="EC" id="1.1.1.22" evidence="3 7"/>
<dbReference type="Gene3D" id="1.20.5.100">
    <property type="entry name" value="Cytochrome c1, transmembrane anchor, C-terminal"/>
    <property type="match status" value="1"/>
</dbReference>
<dbReference type="Proteomes" id="UP000288675">
    <property type="component" value="Chromosome"/>
</dbReference>
<feature type="active site" description="Nucleophile" evidence="8">
    <location>
        <position position="260"/>
    </location>
</feature>